<dbReference type="EMBL" id="BARU01011498">
    <property type="protein sequence ID" value="GAH45396.1"/>
    <property type="molecule type" value="Genomic_DNA"/>
</dbReference>
<name>X1FIA6_9ZZZZ</name>
<proteinExistence type="predicted"/>
<protein>
    <submittedName>
        <fullName evidence="3">Uncharacterized protein</fullName>
    </submittedName>
</protein>
<evidence type="ECO:0000313" key="3">
    <source>
        <dbReference type="EMBL" id="GAH45396.1"/>
    </source>
</evidence>
<feature type="transmembrane region" description="Helical" evidence="2">
    <location>
        <begin position="114"/>
        <end position="132"/>
    </location>
</feature>
<feature type="region of interest" description="Disordered" evidence="1">
    <location>
        <begin position="200"/>
        <end position="222"/>
    </location>
</feature>
<dbReference type="Pfam" id="PF19071">
    <property type="entry name" value="DUF5767"/>
    <property type="match status" value="1"/>
</dbReference>
<reference evidence="3" key="1">
    <citation type="journal article" date="2014" name="Front. Microbiol.">
        <title>High frequency of phylogenetically diverse reductive dehalogenase-homologous genes in deep subseafloor sedimentary metagenomes.</title>
        <authorList>
            <person name="Kawai M."/>
            <person name="Futagami T."/>
            <person name="Toyoda A."/>
            <person name="Takaki Y."/>
            <person name="Nishi S."/>
            <person name="Hori S."/>
            <person name="Arai W."/>
            <person name="Tsubouchi T."/>
            <person name="Morono Y."/>
            <person name="Uchiyama I."/>
            <person name="Ito T."/>
            <person name="Fujiyama A."/>
            <person name="Inagaki F."/>
            <person name="Takami H."/>
        </authorList>
    </citation>
    <scope>NUCLEOTIDE SEQUENCE</scope>
    <source>
        <strain evidence="3">Expedition CK06-06</strain>
    </source>
</reference>
<evidence type="ECO:0000256" key="1">
    <source>
        <dbReference type="SAM" id="MobiDB-lite"/>
    </source>
</evidence>
<feature type="transmembrane region" description="Helical" evidence="2">
    <location>
        <begin position="54"/>
        <end position="75"/>
    </location>
</feature>
<sequence>HADYNVKFGILRNAYPEFNIPFFDTTVGLEIKHQHYERYVHQIHIDNSVGTYQVYLLILFACVELFCVKILGLNLGGYTLNQLTLTSKYDKLLVELGEKSYGSMGSSWPVEARIIFMSLFNALIFLVIRLFASYLGPGIGDVLQQVVNSFMAREDPSDQIKKAQRIAIGGDAPEASGVPDVPENSGGFDFSSILGGLSGMFGGGGGNNNRRARTSRRPTFTE</sequence>
<keyword evidence="2" id="KW-0472">Membrane</keyword>
<evidence type="ECO:0000256" key="2">
    <source>
        <dbReference type="SAM" id="Phobius"/>
    </source>
</evidence>
<accession>X1FIA6</accession>
<gene>
    <name evidence="3" type="ORF">S03H2_21571</name>
</gene>
<keyword evidence="2" id="KW-0812">Transmembrane</keyword>
<dbReference type="AlphaFoldDB" id="X1FIA6"/>
<feature type="non-terminal residue" evidence="3">
    <location>
        <position position="1"/>
    </location>
</feature>
<dbReference type="InterPro" id="IPR043910">
    <property type="entry name" value="DUF5767"/>
</dbReference>
<organism evidence="3">
    <name type="scientific">marine sediment metagenome</name>
    <dbReference type="NCBI Taxonomy" id="412755"/>
    <lineage>
        <taxon>unclassified sequences</taxon>
        <taxon>metagenomes</taxon>
        <taxon>ecological metagenomes</taxon>
    </lineage>
</organism>
<comment type="caution">
    <text evidence="3">The sequence shown here is derived from an EMBL/GenBank/DDBJ whole genome shotgun (WGS) entry which is preliminary data.</text>
</comment>
<keyword evidence="2" id="KW-1133">Transmembrane helix</keyword>